<keyword evidence="2" id="KW-1185">Reference proteome</keyword>
<reference evidence="1" key="1">
    <citation type="journal article" date="2015" name="PeerJ">
        <title>First genomic representation of candidate bacterial phylum KSB3 points to enhanced environmental sensing as a trigger of wastewater bulking.</title>
        <authorList>
            <person name="Sekiguchi Y."/>
            <person name="Ohashi A."/>
            <person name="Parks D.H."/>
            <person name="Yamauchi T."/>
            <person name="Tyson G.W."/>
            <person name="Hugenholtz P."/>
        </authorList>
    </citation>
    <scope>NUCLEOTIDE SEQUENCE [LARGE SCALE GENOMIC DNA]</scope>
</reference>
<evidence type="ECO:0008006" key="3">
    <source>
        <dbReference type="Google" id="ProtNLM"/>
    </source>
</evidence>
<organism evidence="1">
    <name type="scientific">Vecturithrix granuli</name>
    <dbReference type="NCBI Taxonomy" id="1499967"/>
    <lineage>
        <taxon>Bacteria</taxon>
        <taxon>Candidatus Moduliflexota</taxon>
        <taxon>Candidatus Vecturitrichia</taxon>
        <taxon>Candidatus Vecturitrichales</taxon>
        <taxon>Candidatus Vecturitrichaceae</taxon>
        <taxon>Candidatus Vecturithrix</taxon>
    </lineage>
</organism>
<dbReference type="HOGENOM" id="CLU_149290_3_1_0"/>
<accession>A0A081C688</accession>
<dbReference type="Pfam" id="PF04365">
    <property type="entry name" value="BrnT_toxin"/>
    <property type="match status" value="1"/>
</dbReference>
<dbReference type="STRING" id="1499967.U27_07081"/>
<dbReference type="InterPro" id="IPR038573">
    <property type="entry name" value="BrnT_sf"/>
</dbReference>
<dbReference type="Proteomes" id="UP000030661">
    <property type="component" value="Unassembled WGS sequence"/>
</dbReference>
<dbReference type="Gene3D" id="3.10.450.530">
    <property type="entry name" value="Ribonuclease toxin, BrnT, of type II toxin-antitoxin system"/>
    <property type="match status" value="1"/>
</dbReference>
<protein>
    <recommendedName>
        <fullName evidence="3">BrnT family toxin</fullName>
    </recommendedName>
</protein>
<proteinExistence type="predicted"/>
<dbReference type="eggNOG" id="COG2929">
    <property type="taxonomic scope" value="Bacteria"/>
</dbReference>
<sequence length="90" mass="10989">MFISRLEWDEDRVQHIARHGIEPDEVWEVCEDPRHLARREGRNRYRLYGQTTEGRYVFVVLEQFKGTVYKLITARDMTTGEKHHFRRLRT</sequence>
<evidence type="ECO:0000313" key="2">
    <source>
        <dbReference type="Proteomes" id="UP000030661"/>
    </source>
</evidence>
<dbReference type="EMBL" id="DF820471">
    <property type="protein sequence ID" value="GAK60093.1"/>
    <property type="molecule type" value="Genomic_DNA"/>
</dbReference>
<name>A0A081C688_VECG1</name>
<dbReference type="InterPro" id="IPR007460">
    <property type="entry name" value="BrnT_toxin"/>
</dbReference>
<dbReference type="AlphaFoldDB" id="A0A081C688"/>
<gene>
    <name evidence="1" type="ORF">U27_07081</name>
</gene>
<evidence type="ECO:0000313" key="1">
    <source>
        <dbReference type="EMBL" id="GAK60093.1"/>
    </source>
</evidence>